<evidence type="ECO:0000313" key="1">
    <source>
        <dbReference type="EMBL" id="MCM2374726.1"/>
    </source>
</evidence>
<comment type="caution">
    <text evidence="1">The sequence shown here is derived from an EMBL/GenBank/DDBJ whole genome shotgun (WGS) entry which is preliminary data.</text>
</comment>
<dbReference type="Proteomes" id="UP001202961">
    <property type="component" value="Unassembled WGS sequence"/>
</dbReference>
<keyword evidence="2" id="KW-1185">Reference proteome</keyword>
<proteinExistence type="predicted"/>
<organism evidence="1 2">
    <name type="scientific">Aporhodopirellula aestuarii</name>
    <dbReference type="NCBI Taxonomy" id="2950107"/>
    <lineage>
        <taxon>Bacteria</taxon>
        <taxon>Pseudomonadati</taxon>
        <taxon>Planctomycetota</taxon>
        <taxon>Planctomycetia</taxon>
        <taxon>Pirellulales</taxon>
        <taxon>Pirellulaceae</taxon>
        <taxon>Aporhodopirellula</taxon>
    </lineage>
</organism>
<accession>A0ABT0UES2</accession>
<reference evidence="1 2" key="1">
    <citation type="journal article" date="2022" name="Syst. Appl. Microbiol.">
        <title>Rhodopirellula aestuarii sp. nov., a novel member of the genus Rhodopirellula isolated from brackish sediments collected in the Tagus River estuary, Portugal.</title>
        <authorList>
            <person name="Vitorino I.R."/>
            <person name="Klimek D."/>
            <person name="Calusinska M."/>
            <person name="Lobo-da-Cunha A."/>
            <person name="Vasconcelos V."/>
            <person name="Lage O.M."/>
        </authorList>
    </citation>
    <scope>NUCLEOTIDE SEQUENCE [LARGE SCALE GENOMIC DNA]</scope>
    <source>
        <strain evidence="1 2">ICT_H3.1</strain>
    </source>
</reference>
<sequence>MSTHVRLGCISLCLALFPISVTSGSDSEWDYTHHGSMGISEAHAGRAGKFRTYECTTTDSPEKVVLWYAKRLGLPSDHSLVTTAEKGFSNLESQRLIKNAYGHDTDDRKDHTTMVAFLAAKHVHITFLHRPSFDGKKDVTISIAKVPDGRTSIAVIQPVVGQFRSSDSDPE</sequence>
<protein>
    <submittedName>
        <fullName evidence="1">Uncharacterized protein</fullName>
    </submittedName>
</protein>
<gene>
    <name evidence="1" type="ORF">NB063_29230</name>
</gene>
<name>A0ABT0UES2_9BACT</name>
<evidence type="ECO:0000313" key="2">
    <source>
        <dbReference type="Proteomes" id="UP001202961"/>
    </source>
</evidence>
<dbReference type="EMBL" id="JAMQBK010000097">
    <property type="protein sequence ID" value="MCM2374726.1"/>
    <property type="molecule type" value="Genomic_DNA"/>
</dbReference>